<sequence length="71" mass="8565">MQEAPTKNWIDENGDVYLNYRIVDLEKIFGFGNKKIIRILKSLEECNLIERERVPVFYRANLPYRIYINEV</sequence>
<protein>
    <recommendedName>
        <fullName evidence="1">Replication initiator A N-terminal domain-containing protein</fullName>
    </recommendedName>
</protein>
<evidence type="ECO:0000313" key="3">
    <source>
        <dbReference type="Proteomes" id="UP000070353"/>
    </source>
</evidence>
<comment type="caution">
    <text evidence="2">The sequence shown here is derived from an EMBL/GenBank/DDBJ whole genome shotgun (WGS) entry which is preliminary data.</text>
</comment>
<dbReference type="EMBL" id="LQZB01000173">
    <property type="protein sequence ID" value="KXU03787.1"/>
    <property type="molecule type" value="Genomic_DNA"/>
</dbReference>
<feature type="domain" description="Replication initiator A N-terminal" evidence="1">
    <location>
        <begin position="1"/>
        <end position="43"/>
    </location>
</feature>
<dbReference type="Proteomes" id="UP000070353">
    <property type="component" value="Unassembled WGS sequence"/>
</dbReference>
<organism evidence="2 3">
    <name type="scientific">Streptococcus oralis</name>
    <dbReference type="NCBI Taxonomy" id="1303"/>
    <lineage>
        <taxon>Bacteria</taxon>
        <taxon>Bacillati</taxon>
        <taxon>Bacillota</taxon>
        <taxon>Bacilli</taxon>
        <taxon>Lactobacillales</taxon>
        <taxon>Streptococcaceae</taxon>
        <taxon>Streptococcus</taxon>
    </lineage>
</organism>
<accession>A0A139QMN2</accession>
<reference evidence="2 3" key="1">
    <citation type="submission" date="2016-01" db="EMBL/GenBank/DDBJ databases">
        <title>Highly variable Streptococcus oralis are common among viridans streptococci isolated from primates.</title>
        <authorList>
            <person name="Denapaite D."/>
            <person name="Rieger M."/>
            <person name="Koendgen S."/>
            <person name="Brueckner R."/>
            <person name="Ochigava I."/>
            <person name="Kappeler P."/>
            <person name="Maetz-Rensing K."/>
            <person name="Leendertz F."/>
            <person name="Hakenbeck R."/>
        </authorList>
    </citation>
    <scope>NUCLEOTIDE SEQUENCE [LARGE SCALE GENOMIC DNA]</scope>
    <source>
        <strain evidence="2 3">DD24</strain>
    </source>
</reference>
<gene>
    <name evidence="2" type="ORF">SORDD24_01511</name>
</gene>
<name>A0A139QMN2_STROR</name>
<dbReference type="Pfam" id="PF06970">
    <property type="entry name" value="RepA_N"/>
    <property type="match status" value="1"/>
</dbReference>
<dbReference type="PATRIC" id="fig|1303.84.peg.1665"/>
<proteinExistence type="predicted"/>
<evidence type="ECO:0000313" key="2">
    <source>
        <dbReference type="EMBL" id="KXU03787.1"/>
    </source>
</evidence>
<dbReference type="InterPro" id="IPR010724">
    <property type="entry name" value="RepA_N"/>
</dbReference>
<dbReference type="AlphaFoldDB" id="A0A139QMN2"/>
<evidence type="ECO:0000259" key="1">
    <source>
        <dbReference type="Pfam" id="PF06970"/>
    </source>
</evidence>